<dbReference type="AlphaFoldDB" id="A0A545AQW6"/>
<evidence type="ECO:0000256" key="1">
    <source>
        <dbReference type="SAM" id="MobiDB-lite"/>
    </source>
</evidence>
<sequence length="75" mass="8273">MNAVVGKLRTSAPRREIPRQIPIWKTAHERPRRTRSWRSARSNGFSTSTGLSHGGLSKIPLPVGDEICVARRGPG</sequence>
<name>A0A545AQW6_9ACTN</name>
<proteinExistence type="predicted"/>
<organism evidence="2 3">
    <name type="scientific">Cryptosporangium phraense</name>
    <dbReference type="NCBI Taxonomy" id="2593070"/>
    <lineage>
        <taxon>Bacteria</taxon>
        <taxon>Bacillati</taxon>
        <taxon>Actinomycetota</taxon>
        <taxon>Actinomycetes</taxon>
        <taxon>Cryptosporangiales</taxon>
        <taxon>Cryptosporangiaceae</taxon>
        <taxon>Cryptosporangium</taxon>
    </lineage>
</organism>
<dbReference type="InParanoid" id="A0A545AQW6"/>
<dbReference type="Proteomes" id="UP000317982">
    <property type="component" value="Unassembled WGS sequence"/>
</dbReference>
<comment type="caution">
    <text evidence="2">The sequence shown here is derived from an EMBL/GenBank/DDBJ whole genome shotgun (WGS) entry which is preliminary data.</text>
</comment>
<protein>
    <submittedName>
        <fullName evidence="2">Uncharacterized protein</fullName>
    </submittedName>
</protein>
<accession>A0A545AQW6</accession>
<reference evidence="2 3" key="1">
    <citation type="submission" date="2019-07" db="EMBL/GenBank/DDBJ databases">
        <title>Cryptosporangium phraense sp. nov., isolated from plant litter.</title>
        <authorList>
            <person name="Suriyachadkun C."/>
        </authorList>
    </citation>
    <scope>NUCLEOTIDE SEQUENCE [LARGE SCALE GENOMIC DNA]</scope>
    <source>
        <strain evidence="2 3">A-T 5661</strain>
    </source>
</reference>
<gene>
    <name evidence="2" type="ORF">FL583_16885</name>
</gene>
<feature type="region of interest" description="Disordered" evidence="1">
    <location>
        <begin position="28"/>
        <end position="57"/>
    </location>
</feature>
<keyword evidence="3" id="KW-1185">Reference proteome</keyword>
<evidence type="ECO:0000313" key="3">
    <source>
        <dbReference type="Proteomes" id="UP000317982"/>
    </source>
</evidence>
<feature type="compositionally biased region" description="Low complexity" evidence="1">
    <location>
        <begin position="39"/>
        <end position="57"/>
    </location>
</feature>
<dbReference type="EMBL" id="VIRS01000011">
    <property type="protein sequence ID" value="TQS43714.1"/>
    <property type="molecule type" value="Genomic_DNA"/>
</dbReference>
<evidence type="ECO:0000313" key="2">
    <source>
        <dbReference type="EMBL" id="TQS43714.1"/>
    </source>
</evidence>